<evidence type="ECO:0000313" key="3">
    <source>
        <dbReference type="Proteomes" id="UP000070404"/>
    </source>
</evidence>
<protein>
    <recommendedName>
        <fullName evidence="4">REase AHJR-like domain-containing protein</fullName>
    </recommendedName>
</protein>
<proteinExistence type="predicted"/>
<dbReference type="AlphaFoldDB" id="A0A133VLI3"/>
<feature type="region of interest" description="Disordered" evidence="1">
    <location>
        <begin position="67"/>
        <end position="101"/>
    </location>
</feature>
<feature type="compositionally biased region" description="Basic residues" evidence="1">
    <location>
        <begin position="76"/>
        <end position="101"/>
    </location>
</feature>
<dbReference type="EMBL" id="LHYF01000004">
    <property type="protein sequence ID" value="KXB07316.1"/>
    <property type="molecule type" value="Genomic_DNA"/>
</dbReference>
<sequence>MSKKARSGHSQSRHDRKVREIARKYELKGYDVKADDVPDFSDPGSIHGKVPDVIAEKNGHTTVVEVETEDSVGTKRDKKQRREFKRWTGRKNTRHFKREVI</sequence>
<keyword evidence="3" id="KW-1185">Reference proteome</keyword>
<gene>
    <name evidence="2" type="ORF">AKJ52_00470</name>
</gene>
<evidence type="ECO:0000313" key="2">
    <source>
        <dbReference type="EMBL" id="KXB07316.1"/>
    </source>
</evidence>
<reference evidence="2 3" key="1">
    <citation type="journal article" date="2016" name="Sci. Rep.">
        <title>Metabolic traits of an uncultured archaeal lineage -MSBL1- from brine pools of the Red Sea.</title>
        <authorList>
            <person name="Mwirichia R."/>
            <person name="Alam I."/>
            <person name="Rashid M."/>
            <person name="Vinu M."/>
            <person name="Ba-Alawi W."/>
            <person name="Anthony Kamau A."/>
            <person name="Kamanda Ngugi D."/>
            <person name="Goker M."/>
            <person name="Klenk H.P."/>
            <person name="Bajic V."/>
            <person name="Stingl U."/>
        </authorList>
    </citation>
    <scope>NUCLEOTIDE SEQUENCE [LARGE SCALE GENOMIC DNA]</scope>
    <source>
        <strain evidence="2">SCGC-AAA382C18</strain>
    </source>
</reference>
<evidence type="ECO:0000256" key="1">
    <source>
        <dbReference type="SAM" id="MobiDB-lite"/>
    </source>
</evidence>
<name>A0A133VLI3_9EURY</name>
<organism evidence="2 3">
    <name type="scientific">candidate division MSBL1 archaeon SCGC-AAA382C18</name>
    <dbReference type="NCBI Taxonomy" id="1698281"/>
    <lineage>
        <taxon>Archaea</taxon>
        <taxon>Methanobacteriati</taxon>
        <taxon>Methanobacteriota</taxon>
        <taxon>candidate division MSBL1</taxon>
    </lineage>
</organism>
<dbReference type="Proteomes" id="UP000070404">
    <property type="component" value="Unassembled WGS sequence"/>
</dbReference>
<comment type="caution">
    <text evidence="2">The sequence shown here is derived from an EMBL/GenBank/DDBJ whole genome shotgun (WGS) entry which is preliminary data.</text>
</comment>
<evidence type="ECO:0008006" key="4">
    <source>
        <dbReference type="Google" id="ProtNLM"/>
    </source>
</evidence>
<accession>A0A133VLI3</accession>